<gene>
    <name evidence="7" type="ORF">ACJRO7_012064</name>
</gene>
<dbReference type="Gene3D" id="2.60.120.330">
    <property type="entry name" value="B-lactam Antibiotic, Isopenicillin N Synthase, Chain"/>
    <property type="match status" value="1"/>
</dbReference>
<dbReference type="Pfam" id="PF03171">
    <property type="entry name" value="2OG-FeII_Oxy"/>
    <property type="match status" value="1"/>
</dbReference>
<dbReference type="InterPro" id="IPR027443">
    <property type="entry name" value="IPNS-like_sf"/>
</dbReference>
<dbReference type="Proteomes" id="UP001634007">
    <property type="component" value="Unassembled WGS sequence"/>
</dbReference>
<evidence type="ECO:0000256" key="1">
    <source>
        <dbReference type="ARBA" id="ARBA00008056"/>
    </source>
</evidence>
<feature type="domain" description="Fe2OG dioxygenase" evidence="6">
    <location>
        <begin position="246"/>
        <end position="348"/>
    </location>
</feature>
<protein>
    <recommendedName>
        <fullName evidence="6">Fe2OG dioxygenase domain-containing protein</fullName>
    </recommendedName>
</protein>
<dbReference type="PANTHER" id="PTHR10209:SF751">
    <property type="entry name" value="OS06G0255100 PROTEIN"/>
    <property type="match status" value="1"/>
</dbReference>
<dbReference type="GO" id="GO:0051213">
    <property type="term" value="F:dioxygenase activity"/>
    <property type="evidence" value="ECO:0007669"/>
    <property type="project" value="UniProtKB-ARBA"/>
</dbReference>
<dbReference type="Pfam" id="PF14226">
    <property type="entry name" value="DIOX_N"/>
    <property type="match status" value="1"/>
</dbReference>
<comment type="similarity">
    <text evidence="1 5">Belongs to the iron/ascorbate-dependent oxidoreductase family.</text>
</comment>
<dbReference type="InterPro" id="IPR044861">
    <property type="entry name" value="IPNS-like_FE2OG_OXY"/>
</dbReference>
<evidence type="ECO:0000313" key="8">
    <source>
        <dbReference type="Proteomes" id="UP001634007"/>
    </source>
</evidence>
<accession>A0ABD3LI84</accession>
<dbReference type="InterPro" id="IPR005123">
    <property type="entry name" value="Oxoglu/Fe-dep_dioxygenase_dom"/>
</dbReference>
<evidence type="ECO:0000259" key="6">
    <source>
        <dbReference type="PROSITE" id="PS51471"/>
    </source>
</evidence>
<keyword evidence="2 5" id="KW-0479">Metal-binding</keyword>
<dbReference type="SUPFAM" id="SSF51197">
    <property type="entry name" value="Clavaminate synthase-like"/>
    <property type="match status" value="1"/>
</dbReference>
<keyword evidence="4 5" id="KW-0408">Iron</keyword>
<evidence type="ECO:0000256" key="2">
    <source>
        <dbReference type="ARBA" id="ARBA00022723"/>
    </source>
</evidence>
<proteinExistence type="inferred from homology"/>
<organism evidence="7 8">
    <name type="scientific">Eucalyptus globulus</name>
    <name type="common">Tasmanian blue gum</name>
    <dbReference type="NCBI Taxonomy" id="34317"/>
    <lineage>
        <taxon>Eukaryota</taxon>
        <taxon>Viridiplantae</taxon>
        <taxon>Streptophyta</taxon>
        <taxon>Embryophyta</taxon>
        <taxon>Tracheophyta</taxon>
        <taxon>Spermatophyta</taxon>
        <taxon>Magnoliopsida</taxon>
        <taxon>eudicotyledons</taxon>
        <taxon>Gunneridae</taxon>
        <taxon>Pentapetalae</taxon>
        <taxon>rosids</taxon>
        <taxon>malvids</taxon>
        <taxon>Myrtales</taxon>
        <taxon>Myrtaceae</taxon>
        <taxon>Myrtoideae</taxon>
        <taxon>Eucalypteae</taxon>
        <taxon>Eucalyptus</taxon>
    </lineage>
</organism>
<evidence type="ECO:0000256" key="5">
    <source>
        <dbReference type="RuleBase" id="RU003682"/>
    </source>
</evidence>
<dbReference type="AlphaFoldDB" id="A0ABD3LI84"/>
<dbReference type="GO" id="GO:0046872">
    <property type="term" value="F:metal ion binding"/>
    <property type="evidence" value="ECO:0007669"/>
    <property type="project" value="UniProtKB-KW"/>
</dbReference>
<dbReference type="EMBL" id="JBJKBG010000002">
    <property type="protein sequence ID" value="KAL3751183.1"/>
    <property type="molecule type" value="Genomic_DNA"/>
</dbReference>
<dbReference type="PROSITE" id="PS51471">
    <property type="entry name" value="FE2OG_OXY"/>
    <property type="match status" value="1"/>
</dbReference>
<dbReference type="PANTHER" id="PTHR10209">
    <property type="entry name" value="OXIDOREDUCTASE, 2OG-FE II OXYGENASE FAMILY PROTEIN"/>
    <property type="match status" value="1"/>
</dbReference>
<comment type="caution">
    <text evidence="7">The sequence shown here is derived from an EMBL/GenBank/DDBJ whole genome shotgun (WGS) entry which is preliminary data.</text>
</comment>
<keyword evidence="3 5" id="KW-0560">Oxidoreductase</keyword>
<keyword evidence="8" id="KW-1185">Reference proteome</keyword>
<sequence length="398" mass="43913">MSFLLPPVSFLTPTTTTTTPLTLAYIDRTRNRSRAMGVTDSGGQAFDRAQELKQFEESKLGVKGLLDSGLASLPPLFIHPPETLSNLRPARPRPGSIPTIDLSGCCDSARRPAVVGEVSRAARELGFLQVVNHGVPAEVLDRTVAAVKAFHEQPAEAKARIYRRQSDTGVSFFSNVDLFLSKAASWRDTLQVRLGPKLADVEEIPEVCRNEVLEWNQQVERLGSILLGLLSEGLGLSPGKLQELTCLDMRMMVGHYYPYCPQPDLTVGLTSHADPGVITVLLQDQVGGLQVKHGDEWVDVTPVPGALVVNIGDILQIMSNDEYKSIDHRVLANPGQEPRVSIAVFCNPSNRENEFGPFPELVSSDKPAAFRQFTLNEYMRRFFTKELDGKSLINYFRA</sequence>
<reference evidence="7 8" key="1">
    <citation type="submission" date="2024-11" db="EMBL/GenBank/DDBJ databases">
        <title>Chromosome-level genome assembly of Eucalyptus globulus Labill. provides insights into its genome evolution.</title>
        <authorList>
            <person name="Li X."/>
        </authorList>
    </citation>
    <scope>NUCLEOTIDE SEQUENCE [LARGE SCALE GENOMIC DNA]</scope>
    <source>
        <strain evidence="7">CL2024</strain>
        <tissue evidence="7">Fresh tender leaves</tissue>
    </source>
</reference>
<evidence type="ECO:0000256" key="3">
    <source>
        <dbReference type="ARBA" id="ARBA00023002"/>
    </source>
</evidence>
<dbReference type="FunFam" id="2.60.120.330:FF:000026">
    <property type="entry name" value="DIBOA-glucoside dioxygenase BX6"/>
    <property type="match status" value="1"/>
</dbReference>
<name>A0ABD3LI84_EUCGL</name>
<dbReference type="InterPro" id="IPR026992">
    <property type="entry name" value="DIOX_N"/>
</dbReference>
<evidence type="ECO:0000256" key="4">
    <source>
        <dbReference type="ARBA" id="ARBA00023004"/>
    </source>
</evidence>
<evidence type="ECO:0000313" key="7">
    <source>
        <dbReference type="EMBL" id="KAL3751183.1"/>
    </source>
</evidence>